<organism evidence="2 3">
    <name type="scientific">Chlorobium phaeobacteroides (strain DSM 266 / SMG 266 / 2430)</name>
    <dbReference type="NCBI Taxonomy" id="290317"/>
    <lineage>
        <taxon>Bacteria</taxon>
        <taxon>Pseudomonadati</taxon>
        <taxon>Chlorobiota</taxon>
        <taxon>Chlorobiia</taxon>
        <taxon>Chlorobiales</taxon>
        <taxon>Chlorobiaceae</taxon>
        <taxon>Chlorobium/Pelodictyon group</taxon>
        <taxon>Chlorobium</taxon>
    </lineage>
</organism>
<dbReference type="EMBL" id="CP000492">
    <property type="protein sequence ID" value="ABL64109.1"/>
    <property type="molecule type" value="Genomic_DNA"/>
</dbReference>
<gene>
    <name evidence="2" type="ordered locus">Cpha266_0039</name>
</gene>
<name>A1BCI2_CHLPD</name>
<feature type="compositionally biased region" description="Basic and acidic residues" evidence="1">
    <location>
        <begin position="72"/>
        <end position="87"/>
    </location>
</feature>
<dbReference type="AlphaFoldDB" id="A1BCI2"/>
<evidence type="ECO:0000256" key="1">
    <source>
        <dbReference type="SAM" id="MobiDB-lite"/>
    </source>
</evidence>
<proteinExistence type="predicted"/>
<protein>
    <submittedName>
        <fullName evidence="2">Uncharacterized protein</fullName>
    </submittedName>
</protein>
<reference evidence="2 3" key="1">
    <citation type="submission" date="2006-12" db="EMBL/GenBank/DDBJ databases">
        <title>Complete sequence of Chlorobium phaeobacteroides DSM 266.</title>
        <authorList>
            <consortium name="US DOE Joint Genome Institute"/>
            <person name="Copeland A."/>
            <person name="Lucas S."/>
            <person name="Lapidus A."/>
            <person name="Barry K."/>
            <person name="Detter J.C."/>
            <person name="Glavina del Rio T."/>
            <person name="Hammon N."/>
            <person name="Israni S."/>
            <person name="Pitluck S."/>
            <person name="Goltsman E."/>
            <person name="Schmutz J."/>
            <person name="Larimer F."/>
            <person name="Land M."/>
            <person name="Hauser L."/>
            <person name="Mikhailova N."/>
            <person name="Li T."/>
            <person name="Overmann J."/>
            <person name="Bryant D.A."/>
            <person name="Richardson P."/>
        </authorList>
    </citation>
    <scope>NUCLEOTIDE SEQUENCE [LARGE SCALE GENOMIC DNA]</scope>
    <source>
        <strain evidence="2 3">DSM 266</strain>
    </source>
</reference>
<dbReference type="Proteomes" id="UP000008701">
    <property type="component" value="Chromosome"/>
</dbReference>
<keyword evidence="3" id="KW-1185">Reference proteome</keyword>
<dbReference type="STRING" id="290317.Cpha266_0039"/>
<dbReference type="KEGG" id="cph:Cpha266_0039"/>
<feature type="compositionally biased region" description="Basic residues" evidence="1">
    <location>
        <begin position="88"/>
        <end position="100"/>
    </location>
</feature>
<dbReference type="HOGENOM" id="CLU_1944898_0_0_10"/>
<evidence type="ECO:0000313" key="2">
    <source>
        <dbReference type="EMBL" id="ABL64109.1"/>
    </source>
</evidence>
<feature type="region of interest" description="Disordered" evidence="1">
    <location>
        <begin position="72"/>
        <end position="110"/>
    </location>
</feature>
<accession>A1BCI2</accession>
<evidence type="ECO:0000313" key="3">
    <source>
        <dbReference type="Proteomes" id="UP000008701"/>
    </source>
</evidence>
<sequence length="129" mass="14764">MKDSRDFREFLSGGHAAGKRTFIVVLSLTTHHPLFSERSTRMPSNVSFVVTALSFTAQMSINGRQRSLWPLKRDQRDRQGAEAEKLRMNRKVKQAARGMKRINGPISGKSFDPACRRNHCNEYLQLSEQ</sequence>